<sequence>MTSQDNENREEFDALLEDLESNVVSLELVDFEGTSFKHNTSGASEDQYASIKTLYASETAVQVQSITYDGIKYMFLKCIQDEGKKPVYIFISTEADKDGIKKGMFITGFFTYALIATFEHKKINKATAKIISVLEEYQVEE</sequence>
<proteinExistence type="predicted"/>
<organism evidence="1 2">
    <name type="scientific">Nosema granulosis</name>
    <dbReference type="NCBI Taxonomy" id="83296"/>
    <lineage>
        <taxon>Eukaryota</taxon>
        <taxon>Fungi</taxon>
        <taxon>Fungi incertae sedis</taxon>
        <taxon>Microsporidia</taxon>
        <taxon>Nosematidae</taxon>
        <taxon>Nosema</taxon>
    </lineage>
</organism>
<gene>
    <name evidence="1" type="ORF">NGRA_0072</name>
</gene>
<evidence type="ECO:0000313" key="2">
    <source>
        <dbReference type="Proteomes" id="UP000740883"/>
    </source>
</evidence>
<dbReference type="EMBL" id="SBJO01000002">
    <property type="protein sequence ID" value="KAF9765033.1"/>
    <property type="molecule type" value="Genomic_DNA"/>
</dbReference>
<keyword evidence="2" id="KW-1185">Reference proteome</keyword>
<reference evidence="1 2" key="1">
    <citation type="journal article" date="2020" name="Genome Biol. Evol.">
        <title>Comparative genomics of strictly vertically transmitted, feminizing microsporidia endosymbionts of amphipod crustaceans.</title>
        <authorList>
            <person name="Cormier A."/>
            <person name="Chebbi M.A."/>
            <person name="Giraud I."/>
            <person name="Wattier R."/>
            <person name="Teixeira M."/>
            <person name="Gilbert C."/>
            <person name="Rigaud T."/>
            <person name="Cordaux R."/>
        </authorList>
    </citation>
    <scope>NUCLEOTIDE SEQUENCE [LARGE SCALE GENOMIC DNA]</scope>
    <source>
        <strain evidence="1 2">Ou3-Ou53</strain>
    </source>
</reference>
<dbReference type="OrthoDB" id="2188238at2759"/>
<protein>
    <submittedName>
        <fullName evidence="1">Uncharacterized protein</fullName>
    </submittedName>
</protein>
<evidence type="ECO:0000313" key="1">
    <source>
        <dbReference type="EMBL" id="KAF9765033.1"/>
    </source>
</evidence>
<comment type="caution">
    <text evidence="1">The sequence shown here is derived from an EMBL/GenBank/DDBJ whole genome shotgun (WGS) entry which is preliminary data.</text>
</comment>
<accession>A0A9P6H4B1</accession>
<dbReference type="AlphaFoldDB" id="A0A9P6H4B1"/>
<name>A0A9P6H4B1_9MICR</name>
<dbReference type="Proteomes" id="UP000740883">
    <property type="component" value="Unassembled WGS sequence"/>
</dbReference>